<dbReference type="EMBL" id="JAGQHR010000324">
    <property type="protein sequence ID" value="MCA9728212.1"/>
    <property type="molecule type" value="Genomic_DNA"/>
</dbReference>
<evidence type="ECO:0000256" key="1">
    <source>
        <dbReference type="ARBA" id="ARBA00010641"/>
    </source>
</evidence>
<keyword evidence="4" id="KW-0804">Transcription</keyword>
<organism evidence="7 8">
    <name type="scientific">Eiseniibacteriota bacterium</name>
    <dbReference type="NCBI Taxonomy" id="2212470"/>
    <lineage>
        <taxon>Bacteria</taxon>
        <taxon>Candidatus Eiseniibacteriota</taxon>
    </lineage>
</organism>
<dbReference type="GO" id="GO:0003677">
    <property type="term" value="F:DNA binding"/>
    <property type="evidence" value="ECO:0007669"/>
    <property type="project" value="InterPro"/>
</dbReference>
<sequence>MKLASEKRSSTPVFSALPDETLMEHVVRGSEGAFATLVDRYRNRIINLVSRFISDRDRAQEIAQEVFLRIYVHRERYRPSGKFSTWMYTIAVNLAKNEIRRRVRSRGVTSLDRLLEATGDSGKFTTDPGPRPDRGLGQREIQEQVSEALQKLPDKYREVIILRDIQQLSYEEIEQVLGIPGGTVRSRINRARTSLQEMLGTLVEGGIDEL</sequence>
<dbReference type="InterPro" id="IPR036388">
    <property type="entry name" value="WH-like_DNA-bd_sf"/>
</dbReference>
<dbReference type="SUPFAM" id="SSF88946">
    <property type="entry name" value="Sigma2 domain of RNA polymerase sigma factors"/>
    <property type="match status" value="1"/>
</dbReference>
<dbReference type="CDD" id="cd06171">
    <property type="entry name" value="Sigma70_r4"/>
    <property type="match status" value="1"/>
</dbReference>
<feature type="domain" description="RNA polymerase sigma factor 70 region 4 type 2" evidence="6">
    <location>
        <begin position="143"/>
        <end position="195"/>
    </location>
</feature>
<reference evidence="7" key="2">
    <citation type="journal article" date="2021" name="Microbiome">
        <title>Successional dynamics and alternative stable states in a saline activated sludge microbial community over 9 years.</title>
        <authorList>
            <person name="Wang Y."/>
            <person name="Ye J."/>
            <person name="Ju F."/>
            <person name="Liu L."/>
            <person name="Boyd J.A."/>
            <person name="Deng Y."/>
            <person name="Parks D.H."/>
            <person name="Jiang X."/>
            <person name="Yin X."/>
            <person name="Woodcroft B.J."/>
            <person name="Tyson G.W."/>
            <person name="Hugenholtz P."/>
            <person name="Polz M.F."/>
            <person name="Zhang T."/>
        </authorList>
    </citation>
    <scope>NUCLEOTIDE SEQUENCE</scope>
    <source>
        <strain evidence="7">HKST-UBA01</strain>
    </source>
</reference>
<dbReference type="GO" id="GO:0016987">
    <property type="term" value="F:sigma factor activity"/>
    <property type="evidence" value="ECO:0007669"/>
    <property type="project" value="UniProtKB-KW"/>
</dbReference>
<dbReference type="SUPFAM" id="SSF88659">
    <property type="entry name" value="Sigma3 and sigma4 domains of RNA polymerase sigma factors"/>
    <property type="match status" value="1"/>
</dbReference>
<dbReference type="InterPro" id="IPR013325">
    <property type="entry name" value="RNA_pol_sigma_r2"/>
</dbReference>
<dbReference type="InterPro" id="IPR014284">
    <property type="entry name" value="RNA_pol_sigma-70_dom"/>
</dbReference>
<reference evidence="7" key="1">
    <citation type="submission" date="2020-04" db="EMBL/GenBank/DDBJ databases">
        <authorList>
            <person name="Zhang T."/>
        </authorList>
    </citation>
    <scope>NUCLEOTIDE SEQUENCE</scope>
    <source>
        <strain evidence="7">HKST-UBA01</strain>
    </source>
</reference>
<comment type="caution">
    <text evidence="7">The sequence shown here is derived from an EMBL/GenBank/DDBJ whole genome shotgun (WGS) entry which is preliminary data.</text>
</comment>
<feature type="domain" description="RNA polymerase sigma-70 region 2" evidence="5">
    <location>
        <begin position="37"/>
        <end position="104"/>
    </location>
</feature>
<protein>
    <submittedName>
        <fullName evidence="7">Sigma-70 family RNA polymerase sigma factor</fullName>
    </submittedName>
</protein>
<dbReference type="Proteomes" id="UP000697710">
    <property type="component" value="Unassembled WGS sequence"/>
</dbReference>
<keyword evidence="3" id="KW-0731">Sigma factor</keyword>
<keyword evidence="2" id="KW-0805">Transcription regulation</keyword>
<name>A0A956M122_UNCEI</name>
<evidence type="ECO:0000259" key="6">
    <source>
        <dbReference type="Pfam" id="PF08281"/>
    </source>
</evidence>
<dbReference type="NCBIfam" id="TIGR02937">
    <property type="entry name" value="sigma70-ECF"/>
    <property type="match status" value="1"/>
</dbReference>
<dbReference type="PANTHER" id="PTHR43133">
    <property type="entry name" value="RNA POLYMERASE ECF-TYPE SIGMA FACTO"/>
    <property type="match status" value="1"/>
</dbReference>
<evidence type="ECO:0000256" key="3">
    <source>
        <dbReference type="ARBA" id="ARBA00023082"/>
    </source>
</evidence>
<proteinExistence type="inferred from homology"/>
<dbReference type="InterPro" id="IPR039425">
    <property type="entry name" value="RNA_pol_sigma-70-like"/>
</dbReference>
<gene>
    <name evidence="7" type="ORF">KC729_11055</name>
</gene>
<dbReference type="InterPro" id="IPR013324">
    <property type="entry name" value="RNA_pol_sigma_r3/r4-like"/>
</dbReference>
<dbReference type="PANTHER" id="PTHR43133:SF51">
    <property type="entry name" value="RNA POLYMERASE SIGMA FACTOR"/>
    <property type="match status" value="1"/>
</dbReference>
<comment type="similarity">
    <text evidence="1">Belongs to the sigma-70 factor family. ECF subfamily.</text>
</comment>
<evidence type="ECO:0000256" key="4">
    <source>
        <dbReference type="ARBA" id="ARBA00023163"/>
    </source>
</evidence>
<evidence type="ECO:0000313" key="8">
    <source>
        <dbReference type="Proteomes" id="UP000697710"/>
    </source>
</evidence>
<dbReference type="Pfam" id="PF04542">
    <property type="entry name" value="Sigma70_r2"/>
    <property type="match status" value="1"/>
</dbReference>
<dbReference type="GO" id="GO:0006352">
    <property type="term" value="P:DNA-templated transcription initiation"/>
    <property type="evidence" value="ECO:0007669"/>
    <property type="project" value="InterPro"/>
</dbReference>
<evidence type="ECO:0000256" key="2">
    <source>
        <dbReference type="ARBA" id="ARBA00023015"/>
    </source>
</evidence>
<dbReference type="Gene3D" id="1.10.10.10">
    <property type="entry name" value="Winged helix-like DNA-binding domain superfamily/Winged helix DNA-binding domain"/>
    <property type="match status" value="1"/>
</dbReference>
<dbReference type="InterPro" id="IPR013249">
    <property type="entry name" value="RNA_pol_sigma70_r4_t2"/>
</dbReference>
<dbReference type="Pfam" id="PF08281">
    <property type="entry name" value="Sigma70_r4_2"/>
    <property type="match status" value="1"/>
</dbReference>
<dbReference type="Gene3D" id="1.10.1740.10">
    <property type="match status" value="1"/>
</dbReference>
<accession>A0A956M122</accession>
<evidence type="ECO:0000313" key="7">
    <source>
        <dbReference type="EMBL" id="MCA9728212.1"/>
    </source>
</evidence>
<dbReference type="InterPro" id="IPR007627">
    <property type="entry name" value="RNA_pol_sigma70_r2"/>
</dbReference>
<dbReference type="AlphaFoldDB" id="A0A956M122"/>
<evidence type="ECO:0000259" key="5">
    <source>
        <dbReference type="Pfam" id="PF04542"/>
    </source>
</evidence>